<reference evidence="5" key="1">
    <citation type="journal article" name="DNA Res.">
        <title>The physiological potential of anammox bacteria as revealed by their core genome structure.</title>
        <authorList>
            <person name="Okubo T."/>
            <person name="Toyoda A."/>
            <person name="Fukuhara K."/>
            <person name="Uchiyama I."/>
            <person name="Harigaya Y."/>
            <person name="Kuroiwa M."/>
            <person name="Suzuki T."/>
            <person name="Murakami Y."/>
            <person name="Suwa Y."/>
            <person name="Takami H."/>
        </authorList>
    </citation>
    <scope>NUCLEOTIDE SEQUENCE</scope>
    <source>
        <strain evidence="5">317325-3</strain>
    </source>
</reference>
<gene>
    <name evidence="5" type="ORF">DSYM_26860</name>
</gene>
<evidence type="ECO:0000256" key="1">
    <source>
        <dbReference type="ARBA" id="ARBA00010062"/>
    </source>
</evidence>
<dbReference type="Proteomes" id="UP000662914">
    <property type="component" value="Chromosome"/>
</dbReference>
<evidence type="ECO:0000313" key="6">
    <source>
        <dbReference type="Proteomes" id="UP000662914"/>
    </source>
</evidence>
<feature type="domain" description="Leucine-binding protein" evidence="4">
    <location>
        <begin position="26"/>
        <end position="392"/>
    </location>
</feature>
<dbReference type="Gene3D" id="3.40.50.2300">
    <property type="match status" value="2"/>
</dbReference>
<dbReference type="PANTHER" id="PTHR47235">
    <property type="entry name" value="BLR6548 PROTEIN"/>
    <property type="match status" value="1"/>
</dbReference>
<keyword evidence="2 3" id="KW-0732">Signal</keyword>
<dbReference type="KEGG" id="ddz:DSYM_26860"/>
<dbReference type="SUPFAM" id="SSF53822">
    <property type="entry name" value="Periplasmic binding protein-like I"/>
    <property type="match status" value="1"/>
</dbReference>
<protein>
    <submittedName>
        <fullName evidence="5">ABC transporter permease</fullName>
    </submittedName>
</protein>
<name>A0A809S0D0_9PROT</name>
<dbReference type="InterPro" id="IPR028081">
    <property type="entry name" value="Leu-bd"/>
</dbReference>
<dbReference type="AlphaFoldDB" id="A0A809S0D0"/>
<sequence length="436" mass="47829">MKFIKKALVAAAFATAAVSASAQEQFIPLLSYRVGPYADGGSGFFGGVIDYLSLINASGGVNGVKLTWEECETEYNATRGVECYERLKKSHGGASMVEPLSTGIAYGLIDRVAQDKIPMTTLGYGRSDAADGRVFPYVFPLITSYWDQAAGMIKYLADKEGGFDKLKGKKIVHLYHDSAFGKEPFPVFEAYAKQLGFELIKLAVPHPGNEQQSQWLQIRQAKPDYVILWGWGVMNPTALKTAQRNGFPREKMLGVWWAGSEEHVIPAGDAAKGYSSMTFNTPGNYPLLDEIKKKVYAAGKGNMEDKSRIGSVYHMRGVTAGIMMVEAIRKAQDKYGKGKVMSGEQVRWGFENLNVDEARLKALGALGMMPTVKTSCLDHEGSGAVKVQRWDGKAWKAVTPNWVTGDRAMIRKMVEESAAKYAAEKKIAPRDCSKEG</sequence>
<feature type="signal peptide" evidence="3">
    <location>
        <begin position="1"/>
        <end position="22"/>
    </location>
</feature>
<dbReference type="CDD" id="cd06334">
    <property type="entry name" value="PBP1_ABC_ligand_binding-like"/>
    <property type="match status" value="1"/>
</dbReference>
<organism evidence="5 6">
    <name type="scientific">Candidatus Desulfobacillus denitrificans</name>
    <dbReference type="NCBI Taxonomy" id="2608985"/>
    <lineage>
        <taxon>Bacteria</taxon>
        <taxon>Pseudomonadati</taxon>
        <taxon>Pseudomonadota</taxon>
        <taxon>Betaproteobacteria</taxon>
        <taxon>Candidatus Desulfobacillus</taxon>
    </lineage>
</organism>
<proteinExistence type="inferred from homology"/>
<evidence type="ECO:0000256" key="2">
    <source>
        <dbReference type="ARBA" id="ARBA00022729"/>
    </source>
</evidence>
<comment type="similarity">
    <text evidence="1">Belongs to the leucine-binding protein family.</text>
</comment>
<dbReference type="EMBL" id="AP021857">
    <property type="protein sequence ID" value="BBO21987.1"/>
    <property type="molecule type" value="Genomic_DNA"/>
</dbReference>
<feature type="chain" id="PRO_5035308572" evidence="3">
    <location>
        <begin position="23"/>
        <end position="436"/>
    </location>
</feature>
<dbReference type="Pfam" id="PF13458">
    <property type="entry name" value="Peripla_BP_6"/>
    <property type="match status" value="1"/>
</dbReference>
<evidence type="ECO:0000259" key="4">
    <source>
        <dbReference type="Pfam" id="PF13458"/>
    </source>
</evidence>
<dbReference type="InterPro" id="IPR028082">
    <property type="entry name" value="Peripla_BP_I"/>
</dbReference>
<evidence type="ECO:0000313" key="5">
    <source>
        <dbReference type="EMBL" id="BBO21987.1"/>
    </source>
</evidence>
<accession>A0A809S0D0</accession>
<dbReference type="PANTHER" id="PTHR47235:SF1">
    <property type="entry name" value="BLR6548 PROTEIN"/>
    <property type="match status" value="1"/>
</dbReference>
<evidence type="ECO:0000256" key="3">
    <source>
        <dbReference type="SAM" id="SignalP"/>
    </source>
</evidence>